<comment type="caution">
    <text evidence="2">The sequence shown here is derived from an EMBL/GenBank/DDBJ whole genome shotgun (WGS) entry which is preliminary data.</text>
</comment>
<dbReference type="Proteomes" id="UP001207654">
    <property type="component" value="Unassembled WGS sequence"/>
</dbReference>
<sequence>MTRAIRSRILAAILPALCACATPASTQRAPKDAVTLRFAWPEHLAARVSYSVTMNSPLGNTQVQRRYWLTVAPTEEQGHYQFVPSDIEVSPPQFAAMVDPVPTVHFDDEGCFQGIDISENLPGQQMLEVLPMEPEKKAELLENLVAAQEESALEYWDRLVGNWRGVTLVPGEPVRRESTMVVGTGFMEKKEVAADEHTSIEVGVPCTPDAQERRCVRLTVDLQPVGQSEAGTGPMASKRFELVTDPDTLVPYSTRLMRMDRVDWGEDGGAQPLKEFLQVEEYVYTYGAQRMPPGSNPL</sequence>
<dbReference type="EMBL" id="JAPNKA010000001">
    <property type="protein sequence ID" value="MCY1080884.1"/>
    <property type="molecule type" value="Genomic_DNA"/>
</dbReference>
<reference evidence="2 3" key="1">
    <citation type="submission" date="2022-11" db="EMBL/GenBank/DDBJ databases">
        <title>Minimal conservation of predation-associated metabolite biosynthetic gene clusters underscores biosynthetic potential of Myxococcota including descriptions for ten novel species: Archangium lansinium sp. nov., Myxococcus landrumus sp. nov., Nannocystis bai.</title>
        <authorList>
            <person name="Ahearne A."/>
            <person name="Stevens C."/>
            <person name="Phillips K."/>
        </authorList>
    </citation>
    <scope>NUCLEOTIDE SEQUENCE [LARGE SCALE GENOMIC DNA]</scope>
    <source>
        <strain evidence="2 3">MIWBW</strain>
    </source>
</reference>
<evidence type="ECO:0000313" key="3">
    <source>
        <dbReference type="Proteomes" id="UP001207654"/>
    </source>
</evidence>
<keyword evidence="1" id="KW-0732">Signal</keyword>
<gene>
    <name evidence="2" type="ORF">OV287_41205</name>
</gene>
<name>A0ABT4AI46_9BACT</name>
<proteinExistence type="predicted"/>
<feature type="chain" id="PRO_5045485497" description="Lipoprotein" evidence="1">
    <location>
        <begin position="22"/>
        <end position="298"/>
    </location>
</feature>
<protein>
    <recommendedName>
        <fullName evidence="4">Lipoprotein</fullName>
    </recommendedName>
</protein>
<evidence type="ECO:0000256" key="1">
    <source>
        <dbReference type="SAM" id="SignalP"/>
    </source>
</evidence>
<dbReference type="RefSeq" id="WP_267539511.1">
    <property type="nucleotide sequence ID" value="NZ_JAPNKA010000001.1"/>
</dbReference>
<evidence type="ECO:0008006" key="4">
    <source>
        <dbReference type="Google" id="ProtNLM"/>
    </source>
</evidence>
<dbReference type="PROSITE" id="PS51257">
    <property type="entry name" value="PROKAR_LIPOPROTEIN"/>
    <property type="match status" value="1"/>
</dbReference>
<evidence type="ECO:0000313" key="2">
    <source>
        <dbReference type="EMBL" id="MCY1080884.1"/>
    </source>
</evidence>
<keyword evidence="3" id="KW-1185">Reference proteome</keyword>
<feature type="signal peptide" evidence="1">
    <location>
        <begin position="1"/>
        <end position="21"/>
    </location>
</feature>
<organism evidence="2 3">
    <name type="scientific">Archangium lansingense</name>
    <dbReference type="NCBI Taxonomy" id="2995310"/>
    <lineage>
        <taxon>Bacteria</taxon>
        <taxon>Pseudomonadati</taxon>
        <taxon>Myxococcota</taxon>
        <taxon>Myxococcia</taxon>
        <taxon>Myxococcales</taxon>
        <taxon>Cystobacterineae</taxon>
        <taxon>Archangiaceae</taxon>
        <taxon>Archangium</taxon>
    </lineage>
</organism>
<accession>A0ABT4AI46</accession>